<dbReference type="PANTHER" id="PTHR45640">
    <property type="entry name" value="HEAT SHOCK PROTEIN HSP-12.2-RELATED"/>
    <property type="match status" value="1"/>
</dbReference>
<evidence type="ECO:0000256" key="1">
    <source>
        <dbReference type="ARBA" id="ARBA00023016"/>
    </source>
</evidence>
<dbReference type="GO" id="GO:0051082">
    <property type="term" value="F:unfolded protein binding"/>
    <property type="evidence" value="ECO:0007669"/>
    <property type="project" value="TreeGrafter"/>
</dbReference>
<organism evidence="5">
    <name type="scientific">Triatoma infestans</name>
    <name type="common">Assassin bug</name>
    <dbReference type="NCBI Taxonomy" id="30076"/>
    <lineage>
        <taxon>Eukaryota</taxon>
        <taxon>Metazoa</taxon>
        <taxon>Ecdysozoa</taxon>
        <taxon>Arthropoda</taxon>
        <taxon>Hexapoda</taxon>
        <taxon>Insecta</taxon>
        <taxon>Pterygota</taxon>
        <taxon>Neoptera</taxon>
        <taxon>Paraneoptera</taxon>
        <taxon>Hemiptera</taxon>
        <taxon>Heteroptera</taxon>
        <taxon>Panheteroptera</taxon>
        <taxon>Cimicomorpha</taxon>
        <taxon>Reduviidae</taxon>
        <taxon>Triatominae</taxon>
        <taxon>Triatoma</taxon>
    </lineage>
</organism>
<evidence type="ECO:0000256" key="2">
    <source>
        <dbReference type="PROSITE-ProRule" id="PRU00285"/>
    </source>
</evidence>
<dbReference type="SUPFAM" id="SSF49764">
    <property type="entry name" value="HSP20-like chaperones"/>
    <property type="match status" value="1"/>
</dbReference>
<dbReference type="GO" id="GO:0005634">
    <property type="term" value="C:nucleus"/>
    <property type="evidence" value="ECO:0007669"/>
    <property type="project" value="TreeGrafter"/>
</dbReference>
<dbReference type="CDD" id="cd06526">
    <property type="entry name" value="metazoan_ACD"/>
    <property type="match status" value="1"/>
</dbReference>
<name>A0A170X8E4_TRIIF</name>
<protein>
    <submittedName>
        <fullName evidence="5">Alpha-crystallin a chain-like protein</fullName>
    </submittedName>
</protein>
<feature type="domain" description="SHSP" evidence="4">
    <location>
        <begin position="1"/>
        <end position="72"/>
    </location>
</feature>
<dbReference type="PROSITE" id="PS01031">
    <property type="entry name" value="SHSP"/>
    <property type="match status" value="1"/>
</dbReference>
<dbReference type="GO" id="GO:0042026">
    <property type="term" value="P:protein refolding"/>
    <property type="evidence" value="ECO:0007669"/>
    <property type="project" value="TreeGrafter"/>
</dbReference>
<reference evidence="5" key="1">
    <citation type="submission" date="2016-04" db="EMBL/GenBank/DDBJ databases">
        <authorList>
            <person name="Calderon-Fernandez G.M.Sr."/>
        </authorList>
    </citation>
    <scope>NUCLEOTIDE SEQUENCE</scope>
    <source>
        <strain evidence="5">Int1</strain>
        <tissue evidence="5">Integument</tissue>
    </source>
</reference>
<keyword evidence="1" id="KW-0346">Stress response</keyword>
<evidence type="ECO:0000313" key="5">
    <source>
        <dbReference type="EMBL" id="JAR98602.1"/>
    </source>
</evidence>
<reference evidence="5" key="2">
    <citation type="journal article" date="2017" name="J. Med. Entomol.">
        <title>Transcriptome Analysis of the Triatoma infestans (Hemiptera: Reduviidae) Integument.</title>
        <authorList>
            <person name="Calderon-Fernandez G.M."/>
            <person name="Moriconi D.E."/>
            <person name="Dulbecco A.B."/>
            <person name="Juarez M.P."/>
        </authorList>
    </citation>
    <scope>NUCLEOTIDE SEQUENCE</scope>
    <source>
        <strain evidence="5">Int1</strain>
        <tissue evidence="5">Integument</tissue>
    </source>
</reference>
<dbReference type="Pfam" id="PF00011">
    <property type="entry name" value="HSP20"/>
    <property type="match status" value="1"/>
</dbReference>
<dbReference type="PANTHER" id="PTHR45640:SF13">
    <property type="entry name" value="HEAT SHOCK PROTEIN 22-RELATED"/>
    <property type="match status" value="1"/>
</dbReference>
<proteinExistence type="inferred from homology"/>
<dbReference type="EMBL" id="GEMB01004686">
    <property type="protein sequence ID" value="JAR98602.1"/>
    <property type="molecule type" value="Transcribed_RNA"/>
</dbReference>
<dbReference type="Gene3D" id="2.60.40.790">
    <property type="match status" value="1"/>
</dbReference>
<dbReference type="InterPro" id="IPR001436">
    <property type="entry name" value="Alpha-crystallin/sHSP_animal"/>
</dbReference>
<comment type="similarity">
    <text evidence="2 3">Belongs to the small heat shock protein (HSP20) family.</text>
</comment>
<dbReference type="PRINTS" id="PR00299">
    <property type="entry name" value="ACRYSTALLIN"/>
</dbReference>
<sequence>VDDNYLVVEGKHEERSDPHGFISRQFRRRYNLPEDVDKTAIVSHLSSDGVLTLKAPQKSQLLESKVREIPIIQTHVPAMKSKRKIAYNMKI</sequence>
<dbReference type="GO" id="GO:0009408">
    <property type="term" value="P:response to heat"/>
    <property type="evidence" value="ECO:0007669"/>
    <property type="project" value="TreeGrafter"/>
</dbReference>
<evidence type="ECO:0000256" key="3">
    <source>
        <dbReference type="RuleBase" id="RU003616"/>
    </source>
</evidence>
<dbReference type="InterPro" id="IPR008978">
    <property type="entry name" value="HSP20-like_chaperone"/>
</dbReference>
<accession>A0A170X8E4</accession>
<dbReference type="InterPro" id="IPR002068">
    <property type="entry name" value="A-crystallin/Hsp20_dom"/>
</dbReference>
<dbReference type="GO" id="GO:0005737">
    <property type="term" value="C:cytoplasm"/>
    <property type="evidence" value="ECO:0007669"/>
    <property type="project" value="TreeGrafter"/>
</dbReference>
<evidence type="ECO:0000259" key="4">
    <source>
        <dbReference type="PROSITE" id="PS01031"/>
    </source>
</evidence>
<dbReference type="AlphaFoldDB" id="A0A170X8E4"/>
<feature type="non-terminal residue" evidence="5">
    <location>
        <position position="1"/>
    </location>
</feature>
<feature type="non-terminal residue" evidence="5">
    <location>
        <position position="91"/>
    </location>
</feature>